<evidence type="ECO:0000259" key="8">
    <source>
        <dbReference type="PROSITE" id="PS00651"/>
    </source>
</evidence>
<evidence type="ECO:0000313" key="10">
    <source>
        <dbReference type="Proteomes" id="UP000269019"/>
    </source>
</evidence>
<evidence type="ECO:0000256" key="1">
    <source>
        <dbReference type="ARBA" id="ARBA00010605"/>
    </source>
</evidence>
<dbReference type="PROSITE" id="PS00651">
    <property type="entry name" value="RIBOSOMAL_L9"/>
    <property type="match status" value="1"/>
</dbReference>
<keyword evidence="4 7" id="KW-0689">Ribosomal protein</keyword>
<dbReference type="HAMAP" id="MF_00503">
    <property type="entry name" value="Ribosomal_bL9"/>
    <property type="match status" value="1"/>
</dbReference>
<dbReference type="RefSeq" id="WP_123925615.1">
    <property type="nucleotide sequence ID" value="NZ_CP033896.1"/>
</dbReference>
<keyword evidence="3 7" id="KW-0694">RNA-binding</keyword>
<dbReference type="PANTHER" id="PTHR21368">
    <property type="entry name" value="50S RIBOSOMAL PROTEIN L9"/>
    <property type="match status" value="1"/>
</dbReference>
<evidence type="ECO:0000256" key="6">
    <source>
        <dbReference type="ARBA" id="ARBA00035292"/>
    </source>
</evidence>
<name>A0A3G6J352_9CORY</name>
<keyword evidence="5 7" id="KW-0687">Ribonucleoprotein</keyword>
<dbReference type="EMBL" id="CP033896">
    <property type="protein sequence ID" value="AZA12485.1"/>
    <property type="molecule type" value="Genomic_DNA"/>
</dbReference>
<evidence type="ECO:0000256" key="3">
    <source>
        <dbReference type="ARBA" id="ARBA00022884"/>
    </source>
</evidence>
<dbReference type="GO" id="GO:0005840">
    <property type="term" value="C:ribosome"/>
    <property type="evidence" value="ECO:0007669"/>
    <property type="project" value="UniProtKB-KW"/>
</dbReference>
<dbReference type="SUPFAM" id="SSF55653">
    <property type="entry name" value="Ribosomal protein L9 C-domain"/>
    <property type="match status" value="1"/>
</dbReference>
<evidence type="ECO:0000256" key="2">
    <source>
        <dbReference type="ARBA" id="ARBA00022730"/>
    </source>
</evidence>
<comment type="function">
    <text evidence="7">Binds to the 23S rRNA.</text>
</comment>
<dbReference type="Gene3D" id="3.40.5.10">
    <property type="entry name" value="Ribosomal protein L9, N-terminal domain"/>
    <property type="match status" value="1"/>
</dbReference>
<dbReference type="SUPFAM" id="SSF55658">
    <property type="entry name" value="L9 N-domain-like"/>
    <property type="match status" value="1"/>
</dbReference>
<keyword evidence="2 7" id="KW-0699">rRNA-binding</keyword>
<comment type="similarity">
    <text evidence="1 7">Belongs to the bacterial ribosomal protein bL9 family.</text>
</comment>
<sequence length="153" mass="16255">MKLILTAAVDNLGVEGDIVEVKPGYGRNYLLPRGLAVVATKGSQKHAEELIRARQSKLVRDRDHARELKEQLDALEGVSITVKTSEKGKLFGSVMASDVAKAIAEANGPTVDSSMIKLDKGHVKTTGSFSAPVVLASDIEAVVNFEVVASNAK</sequence>
<organism evidence="9 10">
    <name type="scientific">Corynebacterium choanae</name>
    <dbReference type="NCBI Taxonomy" id="1862358"/>
    <lineage>
        <taxon>Bacteria</taxon>
        <taxon>Bacillati</taxon>
        <taxon>Actinomycetota</taxon>
        <taxon>Actinomycetes</taxon>
        <taxon>Mycobacteriales</taxon>
        <taxon>Corynebacteriaceae</taxon>
        <taxon>Corynebacterium</taxon>
    </lineage>
</organism>
<dbReference type="NCBIfam" id="TIGR00158">
    <property type="entry name" value="L9"/>
    <property type="match status" value="1"/>
</dbReference>
<proteinExistence type="inferred from homology"/>
<accession>A0A3G6J352</accession>
<dbReference type="GO" id="GO:0003735">
    <property type="term" value="F:structural constituent of ribosome"/>
    <property type="evidence" value="ECO:0007669"/>
    <property type="project" value="InterPro"/>
</dbReference>
<protein>
    <recommendedName>
        <fullName evidence="6 7">Large ribosomal subunit protein bL9</fullName>
    </recommendedName>
</protein>
<dbReference type="Pfam" id="PF03948">
    <property type="entry name" value="Ribosomal_L9_C"/>
    <property type="match status" value="1"/>
</dbReference>
<evidence type="ECO:0000256" key="7">
    <source>
        <dbReference type="HAMAP-Rule" id="MF_00503"/>
    </source>
</evidence>
<feature type="domain" description="Ribosomal protein L9" evidence="8">
    <location>
        <begin position="13"/>
        <end position="40"/>
    </location>
</feature>
<dbReference type="GO" id="GO:1990904">
    <property type="term" value="C:ribonucleoprotein complex"/>
    <property type="evidence" value="ECO:0007669"/>
    <property type="project" value="UniProtKB-KW"/>
</dbReference>
<dbReference type="OrthoDB" id="9788336at2"/>
<dbReference type="InterPro" id="IPR036791">
    <property type="entry name" value="Ribosomal_bL9_C_sf"/>
</dbReference>
<dbReference type="AlphaFoldDB" id="A0A3G6J352"/>
<dbReference type="InterPro" id="IPR036935">
    <property type="entry name" value="Ribosomal_bL9_N_sf"/>
</dbReference>
<dbReference type="FunFam" id="3.40.5.10:FF:000003">
    <property type="entry name" value="50S ribosomal protein L9"/>
    <property type="match status" value="1"/>
</dbReference>
<dbReference type="Pfam" id="PF01281">
    <property type="entry name" value="Ribosomal_L9_N"/>
    <property type="match status" value="1"/>
</dbReference>
<dbReference type="KEGG" id="ccho:CCHOA_00265"/>
<dbReference type="GO" id="GO:0019843">
    <property type="term" value="F:rRNA binding"/>
    <property type="evidence" value="ECO:0007669"/>
    <property type="project" value="UniProtKB-UniRule"/>
</dbReference>
<dbReference type="InterPro" id="IPR000244">
    <property type="entry name" value="Ribosomal_bL9"/>
</dbReference>
<reference evidence="9 10" key="1">
    <citation type="submission" date="2018-11" db="EMBL/GenBank/DDBJ databases">
        <authorList>
            <person name="Kleinhagauer T."/>
            <person name="Glaeser S.P."/>
            <person name="Spergser J."/>
            <person name="Ruckert C."/>
            <person name="Kaempfer P."/>
            <person name="Busse H.-J."/>
        </authorList>
    </citation>
    <scope>NUCLEOTIDE SEQUENCE [LARGE SCALE GENOMIC DNA]</scope>
    <source>
        <strain evidence="9 10">200CH</strain>
    </source>
</reference>
<dbReference type="InterPro" id="IPR020594">
    <property type="entry name" value="Ribosomal_bL9_bac/chp"/>
</dbReference>
<dbReference type="GO" id="GO:0006412">
    <property type="term" value="P:translation"/>
    <property type="evidence" value="ECO:0007669"/>
    <property type="project" value="UniProtKB-UniRule"/>
</dbReference>
<keyword evidence="10" id="KW-1185">Reference proteome</keyword>
<dbReference type="Proteomes" id="UP000269019">
    <property type="component" value="Chromosome"/>
</dbReference>
<dbReference type="InterPro" id="IPR009027">
    <property type="entry name" value="Ribosomal_bL9/RNase_H1_N"/>
</dbReference>
<evidence type="ECO:0000313" key="9">
    <source>
        <dbReference type="EMBL" id="AZA12485.1"/>
    </source>
</evidence>
<evidence type="ECO:0000256" key="4">
    <source>
        <dbReference type="ARBA" id="ARBA00022980"/>
    </source>
</evidence>
<dbReference type="InterPro" id="IPR020069">
    <property type="entry name" value="Ribosomal_bL9_C"/>
</dbReference>
<dbReference type="InterPro" id="IPR020070">
    <property type="entry name" value="Ribosomal_bL9_N"/>
</dbReference>
<gene>
    <name evidence="7 9" type="primary">rplI</name>
    <name evidence="9" type="ORF">CCHOA_00265</name>
</gene>
<evidence type="ECO:0000256" key="5">
    <source>
        <dbReference type="ARBA" id="ARBA00023274"/>
    </source>
</evidence>
<dbReference type="Gene3D" id="3.10.430.100">
    <property type="entry name" value="Ribosomal protein L9, C-terminal domain"/>
    <property type="match status" value="1"/>
</dbReference>